<dbReference type="AlphaFoldDB" id="A0AAC9KBA1"/>
<name>A0AAC9KBA1_9PROT</name>
<organism evidence="1 2">
    <name type="scientific">Granulibacter bethesdensis</name>
    <dbReference type="NCBI Taxonomy" id="364410"/>
    <lineage>
        <taxon>Bacteria</taxon>
        <taxon>Pseudomonadati</taxon>
        <taxon>Pseudomonadota</taxon>
        <taxon>Alphaproteobacteria</taxon>
        <taxon>Acetobacterales</taxon>
        <taxon>Acetobacteraceae</taxon>
        <taxon>Granulibacter</taxon>
    </lineage>
</organism>
<gene>
    <name evidence="1" type="ORF">GbCGDNIH9_8446</name>
</gene>
<sequence length="41" mass="4779">MMMVLFLYPIRIVLQIGMVNNADWCLRFRDISVAVRHPAST</sequence>
<proteinExistence type="predicted"/>
<reference evidence="2" key="1">
    <citation type="submission" date="2016-11" db="EMBL/GenBank/DDBJ databases">
        <title>Comparative genomic and phenotypic analysis of Granulibacter bethesdensis clinical isolates from patients with chronic granulomatous disease.</title>
        <authorList>
            <person name="Zarember K.A."/>
            <person name="Porcella S.F."/>
            <person name="Chu J."/>
            <person name="Ding L."/>
            <person name="Dahlstrom E."/>
            <person name="Barbian K."/>
            <person name="Martens C."/>
            <person name="Sykora L."/>
            <person name="Kramer S."/>
            <person name="Pettinato A.M."/>
            <person name="Hong H."/>
            <person name="Wald G."/>
            <person name="Berg L.J."/>
            <person name="Rogge L.S."/>
            <person name="Greenberg D.E."/>
            <person name="Falcone E.L."/>
            <person name="Neves J.F."/>
            <person name="Simoes M.J."/>
            <person name="Casal M."/>
            <person name="Rodriguez-Lopez F.C."/>
            <person name="Zelazny A."/>
            <person name="Gallin J.I."/>
            <person name="Holland S.M."/>
        </authorList>
    </citation>
    <scope>NUCLEOTIDE SEQUENCE [LARGE SCALE GENOMIC DNA]</scope>
    <source>
        <strain evidence="2">NIH9.1</strain>
    </source>
</reference>
<dbReference type="EMBL" id="CP018191">
    <property type="protein sequence ID" value="APH54028.1"/>
    <property type="molecule type" value="Genomic_DNA"/>
</dbReference>
<accession>A0AAC9KBA1</accession>
<evidence type="ECO:0000313" key="2">
    <source>
        <dbReference type="Proteomes" id="UP000182373"/>
    </source>
</evidence>
<dbReference type="Proteomes" id="UP000182373">
    <property type="component" value="Chromosome"/>
</dbReference>
<protein>
    <submittedName>
        <fullName evidence="1">Uncharacterized protein</fullName>
    </submittedName>
</protein>
<evidence type="ECO:0000313" key="1">
    <source>
        <dbReference type="EMBL" id="APH54028.1"/>
    </source>
</evidence>